<organism evidence="1 2">
    <name type="scientific">Thalassoglobus neptunius</name>
    <dbReference type="NCBI Taxonomy" id="1938619"/>
    <lineage>
        <taxon>Bacteria</taxon>
        <taxon>Pseudomonadati</taxon>
        <taxon>Planctomycetota</taxon>
        <taxon>Planctomycetia</taxon>
        <taxon>Planctomycetales</taxon>
        <taxon>Planctomycetaceae</taxon>
        <taxon>Thalassoglobus</taxon>
    </lineage>
</organism>
<sequence>MKPIPVLMFAVLVIGEAADGEIIRYNFVSNPSIQNGVTTWERIGLDLVETNRNTNPSPSPYEISGFIDIDQGPFSTSPIEDANVTVVDALVTVSNGITSATFHEEHLSILEQVFVSDPPNWFVDENEIFFMDFRPSFGQIEFRNGDSSLTWWGGTTELVVDINGIPTDLAESRRHSSAYINGELAWETTFLTFSGSPLPSTDPNYFTDGFVIATRNDMNHPIPEPSSFVLFGLDLIALLTIRLRLWKPYSLSAREEEM</sequence>
<evidence type="ECO:0008006" key="3">
    <source>
        <dbReference type="Google" id="ProtNLM"/>
    </source>
</evidence>
<dbReference type="AlphaFoldDB" id="A0A5C5UTX6"/>
<reference evidence="1 2" key="1">
    <citation type="submission" date="2019-02" db="EMBL/GenBank/DDBJ databases">
        <title>Deep-cultivation of Planctomycetes and their phenomic and genomic characterization uncovers novel biology.</title>
        <authorList>
            <person name="Wiegand S."/>
            <person name="Jogler M."/>
            <person name="Boedeker C."/>
            <person name="Pinto D."/>
            <person name="Vollmers J."/>
            <person name="Rivas-Marin E."/>
            <person name="Kohn T."/>
            <person name="Peeters S.H."/>
            <person name="Heuer A."/>
            <person name="Rast P."/>
            <person name="Oberbeckmann S."/>
            <person name="Bunk B."/>
            <person name="Jeske O."/>
            <person name="Meyerdierks A."/>
            <person name="Storesund J.E."/>
            <person name="Kallscheuer N."/>
            <person name="Luecker S."/>
            <person name="Lage O.M."/>
            <person name="Pohl T."/>
            <person name="Merkel B.J."/>
            <person name="Hornburger P."/>
            <person name="Mueller R.-W."/>
            <person name="Bruemmer F."/>
            <person name="Labrenz M."/>
            <person name="Spormann A.M."/>
            <person name="Op Den Camp H."/>
            <person name="Overmann J."/>
            <person name="Amann R."/>
            <person name="Jetten M.S.M."/>
            <person name="Mascher T."/>
            <person name="Medema M.H."/>
            <person name="Devos D.P."/>
            <person name="Kaster A.-K."/>
            <person name="Ovreas L."/>
            <person name="Rohde M."/>
            <person name="Galperin M.Y."/>
            <person name="Jogler C."/>
        </authorList>
    </citation>
    <scope>NUCLEOTIDE SEQUENCE [LARGE SCALE GENOMIC DNA]</scope>
    <source>
        <strain evidence="1 2">KOR42</strain>
    </source>
</reference>
<dbReference type="RefSeq" id="WP_146512702.1">
    <property type="nucleotide sequence ID" value="NZ_SIHI01000115.1"/>
</dbReference>
<gene>
    <name evidence="1" type="ORF">KOR42_54990</name>
</gene>
<dbReference type="Proteomes" id="UP000317243">
    <property type="component" value="Unassembled WGS sequence"/>
</dbReference>
<dbReference type="EMBL" id="SIHI01000115">
    <property type="protein sequence ID" value="TWT29801.1"/>
    <property type="molecule type" value="Genomic_DNA"/>
</dbReference>
<evidence type="ECO:0000313" key="2">
    <source>
        <dbReference type="Proteomes" id="UP000317243"/>
    </source>
</evidence>
<keyword evidence="2" id="KW-1185">Reference proteome</keyword>
<proteinExistence type="predicted"/>
<name>A0A5C5UTX6_9PLAN</name>
<evidence type="ECO:0000313" key="1">
    <source>
        <dbReference type="EMBL" id="TWT29801.1"/>
    </source>
</evidence>
<comment type="caution">
    <text evidence="1">The sequence shown here is derived from an EMBL/GenBank/DDBJ whole genome shotgun (WGS) entry which is preliminary data.</text>
</comment>
<protein>
    <recommendedName>
        <fullName evidence="3">PEP-CTERM protein-sorting domain-containing protein</fullName>
    </recommendedName>
</protein>
<accession>A0A5C5UTX6</accession>